<dbReference type="PANTHER" id="PTHR46230">
    <property type="match status" value="1"/>
</dbReference>
<sequence>MSADIVEELRARLTAALQPEALAIRDDSHLHAGHAGARGGGGHYHVDIVAAAFAGKNTVARHRLIYDAAGDLMRGPVHALSICAEVPGAV</sequence>
<proteinExistence type="inferred from homology"/>
<evidence type="ECO:0000256" key="1">
    <source>
        <dbReference type="RuleBase" id="RU003860"/>
    </source>
</evidence>
<dbReference type="Pfam" id="PF01722">
    <property type="entry name" value="BolA"/>
    <property type="match status" value="1"/>
</dbReference>
<organism evidence="2 3">
    <name type="scientific">Dechloromonas agitata</name>
    <dbReference type="NCBI Taxonomy" id="73030"/>
    <lineage>
        <taxon>Bacteria</taxon>
        <taxon>Pseudomonadati</taxon>
        <taxon>Pseudomonadota</taxon>
        <taxon>Betaproteobacteria</taxon>
        <taxon>Rhodocyclales</taxon>
        <taxon>Azonexaceae</taxon>
        <taxon>Dechloromonas</taxon>
    </lineage>
</organism>
<dbReference type="Gene3D" id="3.30.300.90">
    <property type="entry name" value="BolA-like"/>
    <property type="match status" value="1"/>
</dbReference>
<dbReference type="PANTHER" id="PTHR46230:SF7">
    <property type="entry name" value="BOLA-LIKE PROTEIN 1"/>
    <property type="match status" value="1"/>
</dbReference>
<dbReference type="InterPro" id="IPR036065">
    <property type="entry name" value="BolA-like_sf"/>
</dbReference>
<protein>
    <submittedName>
        <fullName evidence="2">BolA family transcriptional regulator</fullName>
    </submittedName>
</protein>
<dbReference type="RefSeq" id="WP_274738231.1">
    <property type="nucleotide sequence ID" value="NZ_JARBJQ010000005.1"/>
</dbReference>
<evidence type="ECO:0000313" key="3">
    <source>
        <dbReference type="Proteomes" id="UP000718593"/>
    </source>
</evidence>
<comment type="similarity">
    <text evidence="1">Belongs to the BolA/IbaG family.</text>
</comment>
<name>A0A930BRL5_9RHOO</name>
<dbReference type="SUPFAM" id="SSF82657">
    <property type="entry name" value="BolA-like"/>
    <property type="match status" value="1"/>
</dbReference>
<gene>
    <name evidence="2" type="ORF">HXL68_05610</name>
</gene>
<comment type="caution">
    <text evidence="2">The sequence shown here is derived from an EMBL/GenBank/DDBJ whole genome shotgun (WGS) entry which is preliminary data.</text>
</comment>
<dbReference type="Proteomes" id="UP000718593">
    <property type="component" value="Unassembled WGS sequence"/>
</dbReference>
<dbReference type="EMBL" id="JABZMI010000076">
    <property type="protein sequence ID" value="MBF1164497.1"/>
    <property type="molecule type" value="Genomic_DNA"/>
</dbReference>
<dbReference type="PIRSF" id="PIRSF003113">
    <property type="entry name" value="BolA"/>
    <property type="match status" value="1"/>
</dbReference>
<dbReference type="AlphaFoldDB" id="A0A930BRL5"/>
<dbReference type="InterPro" id="IPR002634">
    <property type="entry name" value="BolA"/>
</dbReference>
<reference evidence="2" key="1">
    <citation type="submission" date="2020-04" db="EMBL/GenBank/DDBJ databases">
        <title>Deep metagenomics examines the oral microbiome during advanced dental caries in children, revealing novel taxa and co-occurrences with host molecules.</title>
        <authorList>
            <person name="Baker J.L."/>
            <person name="Morton J.T."/>
            <person name="Dinis M."/>
            <person name="Alvarez R."/>
            <person name="Tran N.C."/>
            <person name="Knight R."/>
            <person name="Edlund A."/>
        </authorList>
    </citation>
    <scope>NUCLEOTIDE SEQUENCE</scope>
    <source>
        <strain evidence="2">JCVI_32_bin.24</strain>
    </source>
</reference>
<evidence type="ECO:0000313" key="2">
    <source>
        <dbReference type="EMBL" id="MBF1164497.1"/>
    </source>
</evidence>
<dbReference type="GO" id="GO:0016226">
    <property type="term" value="P:iron-sulfur cluster assembly"/>
    <property type="evidence" value="ECO:0007669"/>
    <property type="project" value="TreeGrafter"/>
</dbReference>
<accession>A0A930BRL5</accession>